<dbReference type="GO" id="GO:0008360">
    <property type="term" value="P:regulation of cell shape"/>
    <property type="evidence" value="ECO:0007669"/>
    <property type="project" value="UniProtKB-UniRule"/>
</dbReference>
<feature type="active site" description="Proton donor/acceptor" evidence="7">
    <location>
        <position position="120"/>
    </location>
</feature>
<dbReference type="RefSeq" id="WP_138408234.1">
    <property type="nucleotide sequence ID" value="NZ_QLAE01000012.1"/>
</dbReference>
<feature type="chain" id="PRO_5024333855" description="L,D-TPase catalytic domain-containing protein" evidence="8">
    <location>
        <begin position="19"/>
        <end position="167"/>
    </location>
</feature>
<dbReference type="PANTHER" id="PTHR36699">
    <property type="entry name" value="LD-TRANSPEPTIDASE"/>
    <property type="match status" value="1"/>
</dbReference>
<name>A0A5R9QKQ7_9GAMM</name>
<evidence type="ECO:0000256" key="6">
    <source>
        <dbReference type="ARBA" id="ARBA00023316"/>
    </source>
</evidence>
<evidence type="ECO:0000313" key="10">
    <source>
        <dbReference type="EMBL" id="TLX65513.1"/>
    </source>
</evidence>
<dbReference type="InterPro" id="IPR005490">
    <property type="entry name" value="LD_TPept_cat_dom"/>
</dbReference>
<feature type="domain" description="L,D-TPase catalytic" evidence="9">
    <location>
        <begin position="30"/>
        <end position="166"/>
    </location>
</feature>
<dbReference type="PANTHER" id="PTHR36699:SF1">
    <property type="entry name" value="L,D-TRANSPEPTIDASE YAFK-RELATED"/>
    <property type="match status" value="1"/>
</dbReference>
<dbReference type="Gene3D" id="2.40.440.10">
    <property type="entry name" value="L,D-transpeptidase catalytic domain-like"/>
    <property type="match status" value="1"/>
</dbReference>
<dbReference type="AlphaFoldDB" id="A0A5R9QKQ7"/>
<dbReference type="PROSITE" id="PS52029">
    <property type="entry name" value="LD_TPASE"/>
    <property type="match status" value="1"/>
</dbReference>
<dbReference type="GO" id="GO:0071555">
    <property type="term" value="P:cell wall organization"/>
    <property type="evidence" value="ECO:0007669"/>
    <property type="project" value="UniProtKB-UniRule"/>
</dbReference>
<feature type="signal peptide" evidence="8">
    <location>
        <begin position="1"/>
        <end position="18"/>
    </location>
</feature>
<evidence type="ECO:0000256" key="2">
    <source>
        <dbReference type="ARBA" id="ARBA00005992"/>
    </source>
</evidence>
<evidence type="ECO:0000259" key="9">
    <source>
        <dbReference type="PROSITE" id="PS52029"/>
    </source>
</evidence>
<dbReference type="InterPro" id="IPR038063">
    <property type="entry name" value="Transpep_catalytic_dom"/>
</dbReference>
<comment type="similarity">
    <text evidence="2">Belongs to the YkuD family.</text>
</comment>
<dbReference type="SUPFAM" id="SSF141523">
    <property type="entry name" value="L,D-transpeptidase catalytic domain-like"/>
    <property type="match status" value="1"/>
</dbReference>
<keyword evidence="11" id="KW-1185">Reference proteome</keyword>
<dbReference type="GO" id="GO:0009252">
    <property type="term" value="P:peptidoglycan biosynthetic process"/>
    <property type="evidence" value="ECO:0007669"/>
    <property type="project" value="UniProtKB-UniPathway"/>
</dbReference>
<evidence type="ECO:0000256" key="7">
    <source>
        <dbReference type="PROSITE-ProRule" id="PRU01373"/>
    </source>
</evidence>
<dbReference type="UniPathway" id="UPA00219"/>
<evidence type="ECO:0000313" key="11">
    <source>
        <dbReference type="Proteomes" id="UP000306753"/>
    </source>
</evidence>
<reference evidence="10 11" key="1">
    <citation type="journal article" date="2017" name="Eur. J. Clin. Microbiol. Infect. Dis.">
        <title>Uncommonly isolated clinical Pseudomonas: identification and phylogenetic assignation.</title>
        <authorList>
            <person name="Mulet M."/>
            <person name="Gomila M."/>
            <person name="Ramirez A."/>
            <person name="Cardew S."/>
            <person name="Moore E.R."/>
            <person name="Lalucat J."/>
            <person name="Garcia-Valdes E."/>
        </authorList>
    </citation>
    <scope>NUCLEOTIDE SEQUENCE [LARGE SCALE GENOMIC DNA]</scope>
    <source>
        <strain evidence="10 11">SD129</strain>
    </source>
</reference>
<dbReference type="OrthoDB" id="9809748at2"/>
<protein>
    <recommendedName>
        <fullName evidence="9">L,D-TPase catalytic domain-containing protein</fullName>
    </recommendedName>
</protein>
<dbReference type="EMBL" id="QLAG01000001">
    <property type="protein sequence ID" value="TLX65513.1"/>
    <property type="molecule type" value="Genomic_DNA"/>
</dbReference>
<accession>A0A5R9QKQ7</accession>
<dbReference type="GO" id="GO:0004180">
    <property type="term" value="F:carboxypeptidase activity"/>
    <property type="evidence" value="ECO:0007669"/>
    <property type="project" value="UniProtKB-ARBA"/>
</dbReference>
<keyword evidence="5 7" id="KW-0573">Peptidoglycan synthesis</keyword>
<evidence type="ECO:0000256" key="8">
    <source>
        <dbReference type="SAM" id="SignalP"/>
    </source>
</evidence>
<evidence type="ECO:0000256" key="4">
    <source>
        <dbReference type="ARBA" id="ARBA00022960"/>
    </source>
</evidence>
<comment type="caution">
    <text evidence="10">The sequence shown here is derived from an EMBL/GenBank/DDBJ whole genome shotgun (WGS) entry which is preliminary data.</text>
</comment>
<evidence type="ECO:0000256" key="3">
    <source>
        <dbReference type="ARBA" id="ARBA00022679"/>
    </source>
</evidence>
<dbReference type="Pfam" id="PF03734">
    <property type="entry name" value="YkuD"/>
    <property type="match status" value="1"/>
</dbReference>
<dbReference type="GO" id="GO:0016740">
    <property type="term" value="F:transferase activity"/>
    <property type="evidence" value="ECO:0007669"/>
    <property type="project" value="UniProtKB-KW"/>
</dbReference>
<evidence type="ECO:0000256" key="5">
    <source>
        <dbReference type="ARBA" id="ARBA00022984"/>
    </source>
</evidence>
<keyword evidence="8" id="KW-0732">Signal</keyword>
<keyword evidence="4 7" id="KW-0133">Cell shape</keyword>
<dbReference type="Proteomes" id="UP000306753">
    <property type="component" value="Unassembled WGS sequence"/>
</dbReference>
<keyword evidence="3" id="KW-0808">Transferase</keyword>
<evidence type="ECO:0000256" key="1">
    <source>
        <dbReference type="ARBA" id="ARBA00004752"/>
    </source>
</evidence>
<proteinExistence type="inferred from homology"/>
<keyword evidence="6 7" id="KW-0961">Cell wall biogenesis/degradation</keyword>
<organism evidence="10 11">
    <name type="scientific">Stutzerimonas nosocomialis</name>
    <dbReference type="NCBI Taxonomy" id="1056496"/>
    <lineage>
        <taxon>Bacteria</taxon>
        <taxon>Pseudomonadati</taxon>
        <taxon>Pseudomonadota</taxon>
        <taxon>Gammaproteobacteria</taxon>
        <taxon>Pseudomonadales</taxon>
        <taxon>Pseudomonadaceae</taxon>
        <taxon>Stutzerimonas</taxon>
    </lineage>
</organism>
<sequence length="167" mass="19335">MRWLFAVFCFSLATLSLASPPPTSTEKPIDKVLVIKSERKLHLISRNETLKSYRVSLGKQPVGAKEREGDLRTPEGFYWINWRKISDKYNLAMHISYPNARDSERARAQGVKPGNMIMLHGTPVDEEYPEWFFHTLDWTEGCIALKNDDMRDLWSRVPDGTLIEIRP</sequence>
<dbReference type="CDD" id="cd16913">
    <property type="entry name" value="YkuD_like"/>
    <property type="match status" value="1"/>
</dbReference>
<comment type="pathway">
    <text evidence="1 7">Cell wall biogenesis; peptidoglycan biosynthesis.</text>
</comment>
<gene>
    <name evidence="10" type="ORF">DN820_01160</name>
</gene>
<feature type="active site" description="Nucleophile" evidence="7">
    <location>
        <position position="142"/>
    </location>
</feature>